<dbReference type="Gene3D" id="3.90.280.10">
    <property type="entry name" value="PEBP-like"/>
    <property type="match status" value="1"/>
</dbReference>
<reference evidence="3 4" key="1">
    <citation type="journal article" date="2013" name="Int. J. Syst. Evol. Microbiol.">
        <title>Ilumatobacter nonamiense sp. nov. and Ilumatobacter coccineum sp. nov., isolated from seashore sand.</title>
        <authorList>
            <person name="Matsumoto A."/>
            <person name="Kasai H."/>
            <person name="Matsuo Y."/>
            <person name="Shizuri Y."/>
            <person name="Ichikawa N."/>
            <person name="Fujita N."/>
            <person name="Omura S."/>
            <person name="Takahashi Y."/>
        </authorList>
    </citation>
    <scope>NUCLEOTIDE SEQUENCE [LARGE SCALE GENOMIC DNA]</scope>
    <source>
        <strain evidence="4">NBRC 103263 / KCTC 29153 / YM16-304</strain>
    </source>
</reference>
<dbReference type="InterPro" id="IPR005247">
    <property type="entry name" value="YbhB_YbcL/LppC-like"/>
</dbReference>
<gene>
    <name evidence="3" type="ORF">YM304_15350</name>
</gene>
<dbReference type="Pfam" id="PF01161">
    <property type="entry name" value="PBP"/>
    <property type="match status" value="1"/>
</dbReference>
<dbReference type="Proteomes" id="UP000011863">
    <property type="component" value="Chromosome"/>
</dbReference>
<dbReference type="PROSITE" id="PS51257">
    <property type="entry name" value="PROKAR_LIPOPROTEIN"/>
    <property type="match status" value="1"/>
</dbReference>
<keyword evidence="2" id="KW-0732">Signal</keyword>
<dbReference type="AlphaFoldDB" id="A0A6C7E9F9"/>
<feature type="signal peptide" evidence="2">
    <location>
        <begin position="1"/>
        <end position="15"/>
    </location>
</feature>
<dbReference type="PANTHER" id="PTHR30289:SF1">
    <property type="entry name" value="PEBP (PHOSPHATIDYLETHANOLAMINE-BINDING PROTEIN) FAMILY PROTEIN"/>
    <property type="match status" value="1"/>
</dbReference>
<proteinExistence type="inferred from homology"/>
<accession>A0A6C7E9F9</accession>
<dbReference type="InterPro" id="IPR036610">
    <property type="entry name" value="PEBP-like_sf"/>
</dbReference>
<dbReference type="InterPro" id="IPR008914">
    <property type="entry name" value="PEBP"/>
</dbReference>
<dbReference type="NCBIfam" id="TIGR00481">
    <property type="entry name" value="YbhB/YbcL family Raf kinase inhibitor-like protein"/>
    <property type="match status" value="1"/>
</dbReference>
<protein>
    <recommendedName>
        <fullName evidence="5">YbhB/YbcL family Raf kinase inhibitor-like protein</fullName>
    </recommendedName>
</protein>
<name>A0A6C7E9F9_ILUCY</name>
<dbReference type="PANTHER" id="PTHR30289">
    <property type="entry name" value="UNCHARACTERIZED PROTEIN YBCL-RELATED"/>
    <property type="match status" value="1"/>
</dbReference>
<dbReference type="CDD" id="cd00865">
    <property type="entry name" value="PEBP_bact_arch"/>
    <property type="match status" value="1"/>
</dbReference>
<comment type="similarity">
    <text evidence="1">Belongs to the UPF0098 family.</text>
</comment>
<evidence type="ECO:0000313" key="3">
    <source>
        <dbReference type="EMBL" id="BAN01849.1"/>
    </source>
</evidence>
<dbReference type="EMBL" id="AP012057">
    <property type="protein sequence ID" value="BAN01849.1"/>
    <property type="molecule type" value="Genomic_DNA"/>
</dbReference>
<evidence type="ECO:0008006" key="5">
    <source>
        <dbReference type="Google" id="ProtNLM"/>
    </source>
</evidence>
<keyword evidence="4" id="KW-1185">Reference proteome</keyword>
<sequence>MKKTMIACVALLALAACDTGDGTTLKDPAVPTTVAPIDTTPLASVAVDPAVTAAPQLPAPDPVDAPAVESTGSFRLFAPWADGGPIDTRYSCDGSNVSPSFSWADVPEGTAELAVAFVDVTNLSNGQPFIHWIMTGIDASENTTSVAEGQVPIGAAQALNFFGDIAFAGPCPNPGETNTYRLTVFALNQQLEVADGTPATELLDLINTVSLDSTSVTGTHTR</sequence>
<organism evidence="3 4">
    <name type="scientific">Ilumatobacter coccineus (strain NBRC 103263 / KCTC 29153 / YM16-304)</name>
    <dbReference type="NCBI Taxonomy" id="1313172"/>
    <lineage>
        <taxon>Bacteria</taxon>
        <taxon>Bacillati</taxon>
        <taxon>Actinomycetota</taxon>
        <taxon>Acidimicrobiia</taxon>
        <taxon>Acidimicrobiales</taxon>
        <taxon>Ilumatobacteraceae</taxon>
        <taxon>Ilumatobacter</taxon>
    </lineage>
</organism>
<dbReference type="SUPFAM" id="SSF49777">
    <property type="entry name" value="PEBP-like"/>
    <property type="match status" value="1"/>
</dbReference>
<evidence type="ECO:0000256" key="2">
    <source>
        <dbReference type="SAM" id="SignalP"/>
    </source>
</evidence>
<dbReference type="RefSeq" id="WP_015441096.1">
    <property type="nucleotide sequence ID" value="NC_020520.1"/>
</dbReference>
<evidence type="ECO:0000313" key="4">
    <source>
        <dbReference type="Proteomes" id="UP000011863"/>
    </source>
</evidence>
<evidence type="ECO:0000256" key="1">
    <source>
        <dbReference type="ARBA" id="ARBA00007120"/>
    </source>
</evidence>
<dbReference type="KEGG" id="aym:YM304_15350"/>
<feature type="chain" id="PRO_5038777318" description="YbhB/YbcL family Raf kinase inhibitor-like protein" evidence="2">
    <location>
        <begin position="16"/>
        <end position="222"/>
    </location>
</feature>